<dbReference type="Gene3D" id="3.30.565.10">
    <property type="entry name" value="Histidine kinase-like ATPase, C-terminal domain"/>
    <property type="match status" value="1"/>
</dbReference>
<reference evidence="9" key="1">
    <citation type="submission" date="2021-01" db="EMBL/GenBank/DDBJ databases">
        <title>Microvirga sp.</title>
        <authorList>
            <person name="Kim M.K."/>
        </authorList>
    </citation>
    <scope>NUCLEOTIDE SEQUENCE</scope>
    <source>
        <strain evidence="9">5420S-16</strain>
    </source>
</reference>
<dbReference type="PANTHER" id="PTHR41523:SF7">
    <property type="entry name" value="HISTIDINE KINASE"/>
    <property type="match status" value="1"/>
</dbReference>
<feature type="domain" description="Signal transduction histidine kinase HWE region" evidence="8">
    <location>
        <begin position="205"/>
        <end position="287"/>
    </location>
</feature>
<evidence type="ECO:0000313" key="9">
    <source>
        <dbReference type="EMBL" id="MBL0402582.1"/>
    </source>
</evidence>
<dbReference type="Proteomes" id="UP000605848">
    <property type="component" value="Unassembled WGS sequence"/>
</dbReference>
<dbReference type="SMART" id="SM00911">
    <property type="entry name" value="HWE_HK"/>
    <property type="match status" value="1"/>
</dbReference>
<dbReference type="PANTHER" id="PTHR41523">
    <property type="entry name" value="TWO-COMPONENT SYSTEM SENSOR PROTEIN"/>
    <property type="match status" value="1"/>
</dbReference>
<comment type="catalytic activity">
    <reaction evidence="1">
        <text>ATP + protein L-histidine = ADP + protein N-phospho-L-histidine.</text>
        <dbReference type="EC" id="2.7.13.3"/>
    </reaction>
</comment>
<keyword evidence="3" id="KW-0597">Phosphoprotein</keyword>
<comment type="caution">
    <text evidence="9">The sequence shown here is derived from an EMBL/GenBank/DDBJ whole genome shotgun (WGS) entry which is preliminary data.</text>
</comment>
<keyword evidence="6 9" id="KW-0418">Kinase</keyword>
<dbReference type="InterPro" id="IPR029016">
    <property type="entry name" value="GAF-like_dom_sf"/>
</dbReference>
<evidence type="ECO:0000256" key="7">
    <source>
        <dbReference type="ARBA" id="ARBA00022840"/>
    </source>
</evidence>
<keyword evidence="4" id="KW-0808">Transferase</keyword>
<dbReference type="EC" id="2.7.13.3" evidence="2"/>
<evidence type="ECO:0000256" key="6">
    <source>
        <dbReference type="ARBA" id="ARBA00022777"/>
    </source>
</evidence>
<dbReference type="GO" id="GO:0005524">
    <property type="term" value="F:ATP binding"/>
    <property type="evidence" value="ECO:0007669"/>
    <property type="project" value="UniProtKB-KW"/>
</dbReference>
<proteinExistence type="predicted"/>
<evidence type="ECO:0000313" key="10">
    <source>
        <dbReference type="Proteomes" id="UP000605848"/>
    </source>
</evidence>
<accession>A0A936Z9J5</accession>
<name>A0A936Z9J5_9HYPH</name>
<evidence type="ECO:0000256" key="5">
    <source>
        <dbReference type="ARBA" id="ARBA00022741"/>
    </source>
</evidence>
<evidence type="ECO:0000256" key="3">
    <source>
        <dbReference type="ARBA" id="ARBA00022553"/>
    </source>
</evidence>
<keyword evidence="5" id="KW-0547">Nucleotide-binding</keyword>
<gene>
    <name evidence="9" type="ORF">JKG68_01215</name>
</gene>
<dbReference type="InterPro" id="IPR011102">
    <property type="entry name" value="Sig_transdc_His_kinase_HWE"/>
</dbReference>
<keyword evidence="10" id="KW-1185">Reference proteome</keyword>
<evidence type="ECO:0000256" key="1">
    <source>
        <dbReference type="ARBA" id="ARBA00000085"/>
    </source>
</evidence>
<evidence type="ECO:0000256" key="2">
    <source>
        <dbReference type="ARBA" id="ARBA00012438"/>
    </source>
</evidence>
<keyword evidence="7" id="KW-0067">ATP-binding</keyword>
<dbReference type="InterPro" id="IPR036890">
    <property type="entry name" value="HATPase_C_sf"/>
</dbReference>
<dbReference type="Gene3D" id="3.30.450.40">
    <property type="match status" value="1"/>
</dbReference>
<protein>
    <recommendedName>
        <fullName evidence="2">histidine kinase</fullName>
        <ecNumber evidence="2">2.7.13.3</ecNumber>
    </recommendedName>
</protein>
<evidence type="ECO:0000259" key="8">
    <source>
        <dbReference type="SMART" id="SM00911"/>
    </source>
</evidence>
<dbReference type="SUPFAM" id="SSF55781">
    <property type="entry name" value="GAF domain-like"/>
    <property type="match status" value="1"/>
</dbReference>
<dbReference type="EMBL" id="JAEQMY010000001">
    <property type="protein sequence ID" value="MBL0402582.1"/>
    <property type="molecule type" value="Genomic_DNA"/>
</dbReference>
<dbReference type="GO" id="GO:0004673">
    <property type="term" value="F:protein histidine kinase activity"/>
    <property type="evidence" value="ECO:0007669"/>
    <property type="project" value="UniProtKB-EC"/>
</dbReference>
<organism evidence="9 10">
    <name type="scientific">Microvirga aerilata</name>
    <dbReference type="NCBI Taxonomy" id="670292"/>
    <lineage>
        <taxon>Bacteria</taxon>
        <taxon>Pseudomonadati</taxon>
        <taxon>Pseudomonadota</taxon>
        <taxon>Alphaproteobacteria</taxon>
        <taxon>Hyphomicrobiales</taxon>
        <taxon>Methylobacteriaceae</taxon>
        <taxon>Microvirga</taxon>
    </lineage>
</organism>
<dbReference type="Pfam" id="PF07536">
    <property type="entry name" value="HWE_HK"/>
    <property type="match status" value="1"/>
</dbReference>
<evidence type="ECO:0000256" key="4">
    <source>
        <dbReference type="ARBA" id="ARBA00022679"/>
    </source>
</evidence>
<dbReference type="AlphaFoldDB" id="A0A936Z9J5"/>
<sequence length="400" mass="44743">MGSKSFSHECVNGNCFVSNDILLPHWDETDRLAALRSYRILDTPAEPEFDDLVQLAARACRTPIALISLVEDRRQWFKAEIGFGVRETTLDRSICLSAMLQPGLTVIPSLTDDSRFTANPLVRDEPHLRFYAGAVLETPEGLPLGALCVLDTVPRGLTDDQAFTLQTLARQVMSQMELRRAIAERDEVLAASRRIEERQTLLVRELHHRVKNTLATVQALVGATGRSSGSFEEFYTSFSNRISSLAKTHNLLTEDYWQAAPLRDLALNELKPFAESRKPRFMLIGPQIELSADLAVPIGMALHELTTNAVRHGALSVPDGYVEVRWDIVTDDSGRRLQLEWTERGGPPARPPSQEGFGSTLLRRVLPMQINADVLTEFDAEGLKFRLVAPFVDRRLVPAY</sequence>